<proteinExistence type="predicted"/>
<dbReference type="SMART" id="SM00028">
    <property type="entry name" value="TPR"/>
    <property type="match status" value="4"/>
</dbReference>
<dbReference type="InterPro" id="IPR011990">
    <property type="entry name" value="TPR-like_helical_dom_sf"/>
</dbReference>
<keyword evidence="4" id="KW-0812">Transmembrane</keyword>
<accession>A0A5C6AZR3</accession>
<dbReference type="PANTHER" id="PTHR45586">
    <property type="entry name" value="TPR REPEAT-CONTAINING PROTEIN PA4667"/>
    <property type="match status" value="1"/>
</dbReference>
<dbReference type="SUPFAM" id="SSF48452">
    <property type="entry name" value="TPR-like"/>
    <property type="match status" value="2"/>
</dbReference>
<keyword evidence="4" id="KW-0472">Membrane</keyword>
<keyword evidence="6" id="KW-1185">Reference proteome</keyword>
<comment type="caution">
    <text evidence="5">The sequence shown here is derived from an EMBL/GenBank/DDBJ whole genome shotgun (WGS) entry which is preliminary data.</text>
</comment>
<evidence type="ECO:0000256" key="2">
    <source>
        <dbReference type="ARBA" id="ARBA00022803"/>
    </source>
</evidence>
<organism evidence="5 6">
    <name type="scientific">Stieleria varia</name>
    <dbReference type="NCBI Taxonomy" id="2528005"/>
    <lineage>
        <taxon>Bacteria</taxon>
        <taxon>Pseudomonadati</taxon>
        <taxon>Planctomycetota</taxon>
        <taxon>Planctomycetia</taxon>
        <taxon>Pirellulales</taxon>
        <taxon>Pirellulaceae</taxon>
        <taxon>Stieleria</taxon>
    </lineage>
</organism>
<evidence type="ECO:0000313" key="5">
    <source>
        <dbReference type="EMBL" id="TWU04669.1"/>
    </source>
</evidence>
<dbReference type="OrthoDB" id="236051at2"/>
<dbReference type="InterPro" id="IPR051012">
    <property type="entry name" value="CellSynth/LPSAsmb/PSIAsmb"/>
</dbReference>
<keyword evidence="4" id="KW-1133">Transmembrane helix</keyword>
<evidence type="ECO:0000313" key="6">
    <source>
        <dbReference type="Proteomes" id="UP000320176"/>
    </source>
</evidence>
<feature type="transmembrane region" description="Helical" evidence="4">
    <location>
        <begin position="44"/>
        <end position="65"/>
    </location>
</feature>
<dbReference type="EMBL" id="SJPN01000003">
    <property type="protein sequence ID" value="TWU04669.1"/>
    <property type="molecule type" value="Genomic_DNA"/>
</dbReference>
<dbReference type="PANTHER" id="PTHR45586:SF1">
    <property type="entry name" value="LIPOPOLYSACCHARIDE ASSEMBLY PROTEIN B"/>
    <property type="match status" value="1"/>
</dbReference>
<dbReference type="Gene3D" id="1.25.40.10">
    <property type="entry name" value="Tetratricopeptide repeat domain"/>
    <property type="match status" value="2"/>
</dbReference>
<keyword evidence="1" id="KW-0677">Repeat</keyword>
<dbReference type="RefSeq" id="WP_146520047.1">
    <property type="nucleotide sequence ID" value="NZ_CP151726.1"/>
</dbReference>
<feature type="repeat" description="TPR" evidence="3">
    <location>
        <begin position="390"/>
        <end position="423"/>
    </location>
</feature>
<dbReference type="AlphaFoldDB" id="A0A5C6AZR3"/>
<protein>
    <submittedName>
        <fullName evidence="5">Tetratricopeptide repeat protein</fullName>
    </submittedName>
</protein>
<sequence length="534" mass="59294">MSNEGPNPLTRAAWRIYQLLGPLKRLVPGTLISYWFSTRRFSQLLSGIPALLAIFMLLGCVIYSWRSSGETMTSKELLANAVAARNNGKDAIANLYLKKAKRITAGTPDDQYDQAVLLYSANEPAAAVEIMRKLAPLDQKGHPPARLWLINALQTELVASAAIESPSELQLEARMRLFLLMEQHCAQLLVEEPDNELALERLAMIRLDQRNGEAAVKLLQRLVELNDKHRVTLARALSAAKRTEESKRHAERGVAYHRTQLQLDTLTDTQREQNRFNLGFCLMLNDQYKEAAATLMNGDQVPSDPEFRSLLAEALFRWSETFPIVRKGTGELDEDQLRRRLNLLQTAIKVNKNDPRFLAKLGAIAGVGGEIARQAHALMTSMVQEGEGTSIVHFALGIVEMQAGNSSEALKQFETADKLSPDTPVILNNLAFTQAHGDQPDLDKALALITRAIEINNTVPAFYDTRGGIQLKLQKWTDAIADYEIVLKYGVRGRAAAHEALSTAYEEINDADLAALHREEAEKIRRLQSGGAGN</sequence>
<keyword evidence="2 3" id="KW-0802">TPR repeat</keyword>
<dbReference type="Pfam" id="PF13432">
    <property type="entry name" value="TPR_16"/>
    <property type="match status" value="1"/>
</dbReference>
<evidence type="ECO:0000256" key="3">
    <source>
        <dbReference type="PROSITE-ProRule" id="PRU00339"/>
    </source>
</evidence>
<evidence type="ECO:0000256" key="4">
    <source>
        <dbReference type="SAM" id="Phobius"/>
    </source>
</evidence>
<dbReference type="Proteomes" id="UP000320176">
    <property type="component" value="Unassembled WGS sequence"/>
</dbReference>
<reference evidence="5 6" key="1">
    <citation type="submission" date="2019-02" db="EMBL/GenBank/DDBJ databases">
        <title>Deep-cultivation of Planctomycetes and their phenomic and genomic characterization uncovers novel biology.</title>
        <authorList>
            <person name="Wiegand S."/>
            <person name="Jogler M."/>
            <person name="Boedeker C."/>
            <person name="Pinto D."/>
            <person name="Vollmers J."/>
            <person name="Rivas-Marin E."/>
            <person name="Kohn T."/>
            <person name="Peeters S.H."/>
            <person name="Heuer A."/>
            <person name="Rast P."/>
            <person name="Oberbeckmann S."/>
            <person name="Bunk B."/>
            <person name="Jeske O."/>
            <person name="Meyerdierks A."/>
            <person name="Storesund J.E."/>
            <person name="Kallscheuer N."/>
            <person name="Luecker S."/>
            <person name="Lage O.M."/>
            <person name="Pohl T."/>
            <person name="Merkel B.J."/>
            <person name="Hornburger P."/>
            <person name="Mueller R.-W."/>
            <person name="Bruemmer F."/>
            <person name="Labrenz M."/>
            <person name="Spormann A.M."/>
            <person name="Op Den Camp H."/>
            <person name="Overmann J."/>
            <person name="Amann R."/>
            <person name="Jetten M.S.M."/>
            <person name="Mascher T."/>
            <person name="Medema M.H."/>
            <person name="Devos D.P."/>
            <person name="Kaster A.-K."/>
            <person name="Ovreas L."/>
            <person name="Rohde M."/>
            <person name="Galperin M.Y."/>
            <person name="Jogler C."/>
        </authorList>
    </citation>
    <scope>NUCLEOTIDE SEQUENCE [LARGE SCALE GENOMIC DNA]</scope>
    <source>
        <strain evidence="5 6">Pla52n</strain>
    </source>
</reference>
<evidence type="ECO:0000256" key="1">
    <source>
        <dbReference type="ARBA" id="ARBA00022737"/>
    </source>
</evidence>
<name>A0A5C6AZR3_9BACT</name>
<gene>
    <name evidence="5" type="ORF">Pla52n_27110</name>
</gene>
<dbReference type="InterPro" id="IPR019734">
    <property type="entry name" value="TPR_rpt"/>
</dbReference>
<dbReference type="PROSITE" id="PS50005">
    <property type="entry name" value="TPR"/>
    <property type="match status" value="1"/>
</dbReference>